<gene>
    <name evidence="3" type="ORF">H8B19_10270</name>
</gene>
<reference evidence="3" key="1">
    <citation type="journal article" date="2018" name="Int. J. Syst. Evol. Microbiol.">
        <title>Neptunicella marina gen. nov., sp. nov., isolated from surface seawater.</title>
        <authorList>
            <person name="Liu X."/>
            <person name="Lai Q."/>
            <person name="Du Y."/>
            <person name="Zhang X."/>
            <person name="Liu Z."/>
            <person name="Sun F."/>
            <person name="Shao Z."/>
        </authorList>
    </citation>
    <scope>NUCLEOTIDE SEQUENCE</scope>
    <source>
        <strain evidence="3">S27-2</strain>
    </source>
</reference>
<dbReference type="EMBL" id="JACNEP010000007">
    <property type="protein sequence ID" value="MBC3766266.1"/>
    <property type="molecule type" value="Genomic_DNA"/>
</dbReference>
<dbReference type="RefSeq" id="WP_186506796.1">
    <property type="nucleotide sequence ID" value="NZ_JACNEP010000007.1"/>
</dbReference>
<keyword evidence="4" id="KW-1185">Reference proteome</keyword>
<sequence>MMIFNIFGIAIIALIIWWFWLYKPNQTLANNNEVLIEVKDGVYSPSAIQVNASQPITLKFLRKDQSPCSETLLIPTLDISEQLKLNDVTQIHLSDIPQGEHVFHCQMQMYRGVLKVV</sequence>
<accession>A0A8J6M4T8</accession>
<dbReference type="SUPFAM" id="SSF49503">
    <property type="entry name" value="Cupredoxins"/>
    <property type="match status" value="1"/>
</dbReference>
<feature type="domain" description="EfeO-type cupredoxin-like" evidence="2">
    <location>
        <begin position="12"/>
        <end position="114"/>
    </location>
</feature>
<reference evidence="3" key="2">
    <citation type="submission" date="2020-08" db="EMBL/GenBank/DDBJ databases">
        <authorList>
            <person name="Lai Q."/>
        </authorList>
    </citation>
    <scope>NUCLEOTIDE SEQUENCE</scope>
    <source>
        <strain evidence="3">S27-2</strain>
    </source>
</reference>
<evidence type="ECO:0000259" key="2">
    <source>
        <dbReference type="Pfam" id="PF13473"/>
    </source>
</evidence>
<feature type="transmembrane region" description="Helical" evidence="1">
    <location>
        <begin position="6"/>
        <end position="22"/>
    </location>
</feature>
<keyword evidence="1" id="KW-0812">Transmembrane</keyword>
<dbReference type="InterPro" id="IPR008972">
    <property type="entry name" value="Cupredoxin"/>
</dbReference>
<organism evidence="3 4">
    <name type="scientific">Neptunicella marina</name>
    <dbReference type="NCBI Taxonomy" id="2125989"/>
    <lineage>
        <taxon>Bacteria</taxon>
        <taxon>Pseudomonadati</taxon>
        <taxon>Pseudomonadota</taxon>
        <taxon>Gammaproteobacteria</taxon>
        <taxon>Alteromonadales</taxon>
        <taxon>Alteromonadaceae</taxon>
        <taxon>Neptunicella</taxon>
    </lineage>
</organism>
<dbReference type="InterPro" id="IPR028096">
    <property type="entry name" value="EfeO_Cupredoxin"/>
</dbReference>
<dbReference type="AlphaFoldDB" id="A0A8J6M4T8"/>
<evidence type="ECO:0000313" key="4">
    <source>
        <dbReference type="Proteomes" id="UP000601768"/>
    </source>
</evidence>
<dbReference type="Pfam" id="PF13473">
    <property type="entry name" value="Cupredoxin_1"/>
    <property type="match status" value="1"/>
</dbReference>
<keyword evidence="1" id="KW-1133">Transmembrane helix</keyword>
<comment type="caution">
    <text evidence="3">The sequence shown here is derived from an EMBL/GenBank/DDBJ whole genome shotgun (WGS) entry which is preliminary data.</text>
</comment>
<protein>
    <submittedName>
        <fullName evidence="3">Cupredoxin domain-containing protein</fullName>
    </submittedName>
</protein>
<dbReference type="Proteomes" id="UP000601768">
    <property type="component" value="Unassembled WGS sequence"/>
</dbReference>
<evidence type="ECO:0000313" key="3">
    <source>
        <dbReference type="EMBL" id="MBC3766266.1"/>
    </source>
</evidence>
<proteinExistence type="predicted"/>
<name>A0A8J6M4T8_9ALTE</name>
<keyword evidence="1" id="KW-0472">Membrane</keyword>
<evidence type="ECO:0000256" key="1">
    <source>
        <dbReference type="SAM" id="Phobius"/>
    </source>
</evidence>
<dbReference type="Gene3D" id="2.60.40.420">
    <property type="entry name" value="Cupredoxins - blue copper proteins"/>
    <property type="match status" value="1"/>
</dbReference>